<feature type="domain" description="EAL" evidence="2">
    <location>
        <begin position="338"/>
        <end position="593"/>
    </location>
</feature>
<dbReference type="Proteomes" id="UP001198163">
    <property type="component" value="Unassembled WGS sequence"/>
</dbReference>
<dbReference type="InterPro" id="IPR035919">
    <property type="entry name" value="EAL_sf"/>
</dbReference>
<evidence type="ECO:0000313" key="4">
    <source>
        <dbReference type="EMBL" id="MCD1655372.1"/>
    </source>
</evidence>
<dbReference type="CDD" id="cd01949">
    <property type="entry name" value="GGDEF"/>
    <property type="match status" value="1"/>
</dbReference>
<comment type="caution">
    <text evidence="4">The sequence shown here is derived from an EMBL/GenBank/DDBJ whole genome shotgun (WGS) entry which is preliminary data.</text>
</comment>
<dbReference type="AlphaFoldDB" id="A0AAE3EJ04"/>
<keyword evidence="1" id="KW-0175">Coiled coil</keyword>
<gene>
    <name evidence="4" type="ORF">K7J14_11770</name>
</gene>
<dbReference type="SMART" id="SM00052">
    <property type="entry name" value="EAL"/>
    <property type="match status" value="1"/>
</dbReference>
<dbReference type="SUPFAM" id="SSF55073">
    <property type="entry name" value="Nucleotide cyclase"/>
    <property type="match status" value="1"/>
</dbReference>
<dbReference type="InterPro" id="IPR052155">
    <property type="entry name" value="Biofilm_reg_signaling"/>
</dbReference>
<dbReference type="PANTHER" id="PTHR44757:SF2">
    <property type="entry name" value="BIOFILM ARCHITECTURE MAINTENANCE PROTEIN MBAA"/>
    <property type="match status" value="1"/>
</dbReference>
<dbReference type="Pfam" id="PF13188">
    <property type="entry name" value="PAS_8"/>
    <property type="match status" value="1"/>
</dbReference>
<dbReference type="InterPro" id="IPR043128">
    <property type="entry name" value="Rev_trsase/Diguanyl_cyclase"/>
</dbReference>
<proteinExistence type="predicted"/>
<dbReference type="SMART" id="SM00267">
    <property type="entry name" value="GGDEF"/>
    <property type="match status" value="1"/>
</dbReference>
<dbReference type="InterPro" id="IPR001633">
    <property type="entry name" value="EAL_dom"/>
</dbReference>
<dbReference type="EMBL" id="JAINWA010000003">
    <property type="protein sequence ID" value="MCD1655372.1"/>
    <property type="molecule type" value="Genomic_DNA"/>
</dbReference>
<dbReference type="PANTHER" id="PTHR44757">
    <property type="entry name" value="DIGUANYLATE CYCLASE DGCP"/>
    <property type="match status" value="1"/>
</dbReference>
<protein>
    <submittedName>
        <fullName evidence="4">EAL domain-containing protein</fullName>
    </submittedName>
</protein>
<dbReference type="NCBIfam" id="TIGR00254">
    <property type="entry name" value="GGDEF"/>
    <property type="match status" value="1"/>
</dbReference>
<dbReference type="PROSITE" id="PS50883">
    <property type="entry name" value="EAL"/>
    <property type="match status" value="1"/>
</dbReference>
<dbReference type="PROSITE" id="PS50887">
    <property type="entry name" value="GGDEF"/>
    <property type="match status" value="1"/>
</dbReference>
<dbReference type="InterPro" id="IPR000014">
    <property type="entry name" value="PAS"/>
</dbReference>
<sequence>MNPDTVYRSILDRMPQLVLAASVVSSPDGGIHDFRITYVNKAWETLTGSLTATVENKLFSETVYANSGIAWVDAAGRLFSGKTDVHSVQFSELLEKWLDFRFTLLDEQTLMVTIDDVTEARQAETRLKEQNLRLSALSAELAESKKNLKVKLERIENLNSNLEQMAFFDRLTGLPNRLRFTAVLTAQIEEARRKGERVALAILDVDNLKTLNDSLGHEAGDAVLAQMGARLKAYECDTILASRFGGDEFLIIFREFEHEAEMLHVINAIREDLEKNYSWEDAPLHSSVSTGAAIFPDDADTLENLLKYADIAMTDAKRRGKNTLSLFHSVMQENLMNRLKMESRMTDTLEKGLFQVFFQPQVDSITGDLKGFEALVRWFDTELGYISPDRFIPLAEESKIIIALGDWILDTVCRILASWRSELGFTGTVSVNISPVQLKCRDFTEKLKRTLDKYGIDPGAIEIEITEGILIDNFDQVIEILNVIKKMGMRISLDDFGTGYSSLSYLQFIPLDTLKIDKSFIANITRDGRIEYEITNAIVTLVNKLGLNTIAEGVETKEQMDVIRAINCRTVQGFYTGKPAPAIECERLIRSGGYSGVPR</sequence>
<dbReference type="Gene3D" id="3.30.450.20">
    <property type="entry name" value="PAS domain"/>
    <property type="match status" value="1"/>
</dbReference>
<name>A0AAE3EJ04_9SPIR</name>
<dbReference type="InterPro" id="IPR000160">
    <property type="entry name" value="GGDEF_dom"/>
</dbReference>
<organism evidence="4 5">
    <name type="scientific">Teretinema zuelzerae</name>
    <dbReference type="NCBI Taxonomy" id="156"/>
    <lineage>
        <taxon>Bacteria</taxon>
        <taxon>Pseudomonadati</taxon>
        <taxon>Spirochaetota</taxon>
        <taxon>Spirochaetia</taxon>
        <taxon>Spirochaetales</taxon>
        <taxon>Treponemataceae</taxon>
        <taxon>Teretinema</taxon>
    </lineage>
</organism>
<evidence type="ECO:0000256" key="1">
    <source>
        <dbReference type="SAM" id="Coils"/>
    </source>
</evidence>
<reference evidence="4" key="1">
    <citation type="submission" date="2021-08" db="EMBL/GenBank/DDBJ databases">
        <title>Comparative analyses of Brucepasteria parasyntrophica and Teretinema zuelzerae.</title>
        <authorList>
            <person name="Song Y."/>
            <person name="Brune A."/>
        </authorList>
    </citation>
    <scope>NUCLEOTIDE SEQUENCE</scope>
    <source>
        <strain evidence="4">DSM 1903</strain>
    </source>
</reference>
<accession>A0AAE3EJ04</accession>
<dbReference type="SUPFAM" id="SSF141868">
    <property type="entry name" value="EAL domain-like"/>
    <property type="match status" value="1"/>
</dbReference>
<evidence type="ECO:0000259" key="3">
    <source>
        <dbReference type="PROSITE" id="PS50887"/>
    </source>
</evidence>
<dbReference type="RefSeq" id="WP_230756429.1">
    <property type="nucleotide sequence ID" value="NZ_JAINWA010000003.1"/>
</dbReference>
<dbReference type="Gene3D" id="3.20.20.450">
    <property type="entry name" value="EAL domain"/>
    <property type="match status" value="1"/>
</dbReference>
<dbReference type="Pfam" id="PF00990">
    <property type="entry name" value="GGDEF"/>
    <property type="match status" value="1"/>
</dbReference>
<feature type="coiled-coil region" evidence="1">
    <location>
        <begin position="120"/>
        <end position="165"/>
    </location>
</feature>
<evidence type="ECO:0000259" key="2">
    <source>
        <dbReference type="PROSITE" id="PS50883"/>
    </source>
</evidence>
<dbReference type="Gene3D" id="3.30.70.270">
    <property type="match status" value="1"/>
</dbReference>
<feature type="domain" description="GGDEF" evidence="3">
    <location>
        <begin position="196"/>
        <end position="329"/>
    </location>
</feature>
<dbReference type="InterPro" id="IPR029787">
    <property type="entry name" value="Nucleotide_cyclase"/>
</dbReference>
<evidence type="ECO:0000313" key="5">
    <source>
        <dbReference type="Proteomes" id="UP001198163"/>
    </source>
</evidence>
<dbReference type="CDD" id="cd01948">
    <property type="entry name" value="EAL"/>
    <property type="match status" value="1"/>
</dbReference>
<keyword evidence="5" id="KW-1185">Reference proteome</keyword>
<dbReference type="Pfam" id="PF00563">
    <property type="entry name" value="EAL"/>
    <property type="match status" value="1"/>
</dbReference>